<keyword evidence="1" id="KW-0479">Metal-binding</keyword>
<evidence type="ECO:0000256" key="1">
    <source>
        <dbReference type="PROSITE-ProRule" id="PRU00047"/>
    </source>
</evidence>
<name>A0AAJ0M291_9PEZI</name>
<dbReference type="GeneID" id="87884235"/>
<sequence length="423" mass="46819">MTSNQQTPAGVPPSREVIALSEDTARTTGIAAGEAAAAGSASRRGTGSFASGRSDVGPPSRRSRKRQRRDVEDFRLTAQSGVTASLDDVKWNPKRVHVDPGSQRLENFVEHKVFSRYEGPGKPQILEASTGEVNWYAKDPNRPGASYVMKWVADDDDRTDHPLLNTLRDICKRHNAPVVNMHVECLPLQTARDHRVLVRGPDQAASQAPARKILAPVPRKKQQDADTTMVPVDTAPSAGSGGTPRCGNCGRSGHKVKDCWCPCYHYGSIKACGVCNSNSHFSDKCPKLAGANKDSKKYWLDLFELFYKPRVNKPQLRSAQVTFFQVLEYAEGEDWLPDGMLEQVIPYPWTNEFAISIAKSKPGDAILRGRLHPSQFDPQVHNALEHLPVDPRFEGKTLMQVVYLTCQGRFADQKFITEQKAMG</sequence>
<organism evidence="4 5">
    <name type="scientific">Chaetomium strumarium</name>
    <dbReference type="NCBI Taxonomy" id="1170767"/>
    <lineage>
        <taxon>Eukaryota</taxon>
        <taxon>Fungi</taxon>
        <taxon>Dikarya</taxon>
        <taxon>Ascomycota</taxon>
        <taxon>Pezizomycotina</taxon>
        <taxon>Sordariomycetes</taxon>
        <taxon>Sordariomycetidae</taxon>
        <taxon>Sordariales</taxon>
        <taxon>Chaetomiaceae</taxon>
        <taxon>Chaetomium</taxon>
    </lineage>
</organism>
<dbReference type="Proteomes" id="UP001273166">
    <property type="component" value="Unassembled WGS sequence"/>
</dbReference>
<proteinExistence type="predicted"/>
<protein>
    <recommendedName>
        <fullName evidence="3">CCHC-type domain-containing protein</fullName>
    </recommendedName>
</protein>
<dbReference type="AlphaFoldDB" id="A0AAJ0M291"/>
<accession>A0AAJ0M291</accession>
<evidence type="ECO:0000313" key="5">
    <source>
        <dbReference type="Proteomes" id="UP001273166"/>
    </source>
</evidence>
<feature type="region of interest" description="Disordered" evidence="2">
    <location>
        <begin position="217"/>
        <end position="237"/>
    </location>
</feature>
<evidence type="ECO:0000256" key="2">
    <source>
        <dbReference type="SAM" id="MobiDB-lite"/>
    </source>
</evidence>
<dbReference type="GO" id="GO:0003676">
    <property type="term" value="F:nucleic acid binding"/>
    <property type="evidence" value="ECO:0007669"/>
    <property type="project" value="InterPro"/>
</dbReference>
<dbReference type="EMBL" id="JAUDZG010000003">
    <property type="protein sequence ID" value="KAK3306273.1"/>
    <property type="molecule type" value="Genomic_DNA"/>
</dbReference>
<comment type="caution">
    <text evidence="4">The sequence shown here is derived from an EMBL/GenBank/DDBJ whole genome shotgun (WGS) entry which is preliminary data.</text>
</comment>
<feature type="region of interest" description="Disordered" evidence="2">
    <location>
        <begin position="1"/>
        <end position="71"/>
    </location>
</feature>
<keyword evidence="1" id="KW-0862">Zinc</keyword>
<feature type="compositionally biased region" description="Low complexity" evidence="2">
    <location>
        <begin position="26"/>
        <end position="54"/>
    </location>
</feature>
<dbReference type="Gene3D" id="4.10.60.10">
    <property type="entry name" value="Zinc finger, CCHC-type"/>
    <property type="match status" value="1"/>
</dbReference>
<reference evidence="4" key="2">
    <citation type="submission" date="2023-06" db="EMBL/GenBank/DDBJ databases">
        <authorList>
            <consortium name="Lawrence Berkeley National Laboratory"/>
            <person name="Mondo S.J."/>
            <person name="Hensen N."/>
            <person name="Bonometti L."/>
            <person name="Westerberg I."/>
            <person name="Brannstrom I.O."/>
            <person name="Guillou S."/>
            <person name="Cros-Aarteil S."/>
            <person name="Calhoun S."/>
            <person name="Haridas S."/>
            <person name="Kuo A."/>
            <person name="Pangilinan J."/>
            <person name="Riley R."/>
            <person name="Labutti K."/>
            <person name="Andreopoulos B."/>
            <person name="Lipzen A."/>
            <person name="Chen C."/>
            <person name="Yanf M."/>
            <person name="Daum C."/>
            <person name="Ng V."/>
            <person name="Clum A."/>
            <person name="Steindorff A."/>
            <person name="Ohm R."/>
            <person name="Martin F."/>
            <person name="Silar P."/>
            <person name="Natvig D."/>
            <person name="Lalanne C."/>
            <person name="Gautier V."/>
            <person name="Ament-Velasquez S.L."/>
            <person name="Kruys A."/>
            <person name="Hutchinson M.I."/>
            <person name="Powell A.J."/>
            <person name="Barry K."/>
            <person name="Miller A.N."/>
            <person name="Grigoriev I.V."/>
            <person name="Debuchy R."/>
            <person name="Gladieux P."/>
            <person name="Thoren M.H."/>
            <person name="Johannesson H."/>
        </authorList>
    </citation>
    <scope>NUCLEOTIDE SEQUENCE</scope>
    <source>
        <strain evidence="4">CBS 333.67</strain>
    </source>
</reference>
<dbReference type="GO" id="GO:0008270">
    <property type="term" value="F:zinc ion binding"/>
    <property type="evidence" value="ECO:0007669"/>
    <property type="project" value="UniProtKB-KW"/>
</dbReference>
<feature type="domain" description="CCHC-type" evidence="3">
    <location>
        <begin position="245"/>
        <end position="259"/>
    </location>
</feature>
<keyword evidence="5" id="KW-1185">Reference proteome</keyword>
<gene>
    <name evidence="4" type="ORF">B0T15DRAFT_412413</name>
</gene>
<dbReference type="RefSeq" id="XP_062722053.1">
    <property type="nucleotide sequence ID" value="XM_062865406.1"/>
</dbReference>
<dbReference type="InterPro" id="IPR001878">
    <property type="entry name" value="Znf_CCHC"/>
</dbReference>
<reference evidence="4" key="1">
    <citation type="journal article" date="2023" name="Mol. Phylogenet. Evol.">
        <title>Genome-scale phylogeny and comparative genomics of the fungal order Sordariales.</title>
        <authorList>
            <person name="Hensen N."/>
            <person name="Bonometti L."/>
            <person name="Westerberg I."/>
            <person name="Brannstrom I.O."/>
            <person name="Guillou S."/>
            <person name="Cros-Aarteil S."/>
            <person name="Calhoun S."/>
            <person name="Haridas S."/>
            <person name="Kuo A."/>
            <person name="Mondo S."/>
            <person name="Pangilinan J."/>
            <person name="Riley R."/>
            <person name="LaButti K."/>
            <person name="Andreopoulos B."/>
            <person name="Lipzen A."/>
            <person name="Chen C."/>
            <person name="Yan M."/>
            <person name="Daum C."/>
            <person name="Ng V."/>
            <person name="Clum A."/>
            <person name="Steindorff A."/>
            <person name="Ohm R.A."/>
            <person name="Martin F."/>
            <person name="Silar P."/>
            <person name="Natvig D.O."/>
            <person name="Lalanne C."/>
            <person name="Gautier V."/>
            <person name="Ament-Velasquez S.L."/>
            <person name="Kruys A."/>
            <person name="Hutchinson M.I."/>
            <person name="Powell A.J."/>
            <person name="Barry K."/>
            <person name="Miller A.N."/>
            <person name="Grigoriev I.V."/>
            <person name="Debuchy R."/>
            <person name="Gladieux P."/>
            <person name="Hiltunen Thoren M."/>
            <person name="Johannesson H."/>
        </authorList>
    </citation>
    <scope>NUCLEOTIDE SEQUENCE</scope>
    <source>
        <strain evidence="4">CBS 333.67</strain>
    </source>
</reference>
<evidence type="ECO:0000313" key="4">
    <source>
        <dbReference type="EMBL" id="KAK3306273.1"/>
    </source>
</evidence>
<keyword evidence="1" id="KW-0863">Zinc-finger</keyword>
<evidence type="ECO:0000259" key="3">
    <source>
        <dbReference type="PROSITE" id="PS50158"/>
    </source>
</evidence>
<dbReference type="PROSITE" id="PS50158">
    <property type="entry name" value="ZF_CCHC"/>
    <property type="match status" value="1"/>
</dbReference>